<dbReference type="SUPFAM" id="SSF54427">
    <property type="entry name" value="NTF2-like"/>
    <property type="match status" value="1"/>
</dbReference>
<dbReference type="Pfam" id="PF07366">
    <property type="entry name" value="SnoaL"/>
    <property type="match status" value="1"/>
</dbReference>
<dbReference type="InterPro" id="IPR009959">
    <property type="entry name" value="Cyclase_SnoaL-like"/>
</dbReference>
<proteinExistence type="predicted"/>
<keyword evidence="2" id="KW-1185">Reference proteome</keyword>
<gene>
    <name evidence="1" type="ORF">BKA59DRAFT_66040</name>
</gene>
<comment type="caution">
    <text evidence="1">The sequence shown here is derived from an EMBL/GenBank/DDBJ whole genome shotgun (WGS) entry which is preliminary data.</text>
</comment>
<evidence type="ECO:0000313" key="2">
    <source>
        <dbReference type="Proteomes" id="UP000813427"/>
    </source>
</evidence>
<dbReference type="Gene3D" id="3.10.450.50">
    <property type="match status" value="1"/>
</dbReference>
<name>A0A8K0WJU3_9HYPO</name>
<dbReference type="Proteomes" id="UP000813427">
    <property type="component" value="Unassembled WGS sequence"/>
</dbReference>
<reference evidence="1" key="1">
    <citation type="journal article" date="2021" name="Nat. Commun.">
        <title>Genetic determinants of endophytism in the Arabidopsis root mycobiome.</title>
        <authorList>
            <person name="Mesny F."/>
            <person name="Miyauchi S."/>
            <person name="Thiergart T."/>
            <person name="Pickel B."/>
            <person name="Atanasova L."/>
            <person name="Karlsson M."/>
            <person name="Huettel B."/>
            <person name="Barry K.W."/>
            <person name="Haridas S."/>
            <person name="Chen C."/>
            <person name="Bauer D."/>
            <person name="Andreopoulos W."/>
            <person name="Pangilinan J."/>
            <person name="LaButti K."/>
            <person name="Riley R."/>
            <person name="Lipzen A."/>
            <person name="Clum A."/>
            <person name="Drula E."/>
            <person name="Henrissat B."/>
            <person name="Kohler A."/>
            <person name="Grigoriev I.V."/>
            <person name="Martin F.M."/>
            <person name="Hacquard S."/>
        </authorList>
    </citation>
    <scope>NUCLEOTIDE SEQUENCE</scope>
    <source>
        <strain evidence="1">MPI-SDFR-AT-0068</strain>
    </source>
</reference>
<dbReference type="OrthoDB" id="2830113at2759"/>
<dbReference type="GO" id="GO:0030638">
    <property type="term" value="P:polyketide metabolic process"/>
    <property type="evidence" value="ECO:0007669"/>
    <property type="project" value="InterPro"/>
</dbReference>
<dbReference type="EMBL" id="JAGPXF010000001">
    <property type="protein sequence ID" value="KAH7263700.1"/>
    <property type="molecule type" value="Genomic_DNA"/>
</dbReference>
<protein>
    <recommendedName>
        <fullName evidence="3">SnoaL-like polyketide cyclase</fullName>
    </recommendedName>
</protein>
<dbReference type="AlphaFoldDB" id="A0A8K0WJU3"/>
<evidence type="ECO:0008006" key="3">
    <source>
        <dbReference type="Google" id="ProtNLM"/>
    </source>
</evidence>
<accession>A0A8K0WJU3</accession>
<organism evidence="1 2">
    <name type="scientific">Fusarium tricinctum</name>
    <dbReference type="NCBI Taxonomy" id="61284"/>
    <lineage>
        <taxon>Eukaryota</taxon>
        <taxon>Fungi</taxon>
        <taxon>Dikarya</taxon>
        <taxon>Ascomycota</taxon>
        <taxon>Pezizomycotina</taxon>
        <taxon>Sordariomycetes</taxon>
        <taxon>Hypocreomycetidae</taxon>
        <taxon>Hypocreales</taxon>
        <taxon>Nectriaceae</taxon>
        <taxon>Fusarium</taxon>
        <taxon>Fusarium tricinctum species complex</taxon>
    </lineage>
</organism>
<dbReference type="InterPro" id="IPR032710">
    <property type="entry name" value="NTF2-like_dom_sf"/>
</dbReference>
<sequence length="270" mass="30511">MNAAMSRTELITVLEKIINTQNEGEWAILESLVQQTVEIDGESQQRSEFIANLRSRAQSGSASKLDSYVVDTSAQAIAARIIKTETASSTEKSQYQEIILAWFVDGRLSNLKTLRDNDARRAKQSSETATSSLLQEAKPTSLDLDALYRAYIKSINDQTMEANFENFCKPVVSHNTVEKTVAEYIALIQESQSAIQGLHFEIQDLIVDNDLGRVAARLEFTGVPVKRWADADATGVSVKFHEHVMYWFDEGRMHWVWSIVDLDTYRKQLK</sequence>
<evidence type="ECO:0000313" key="1">
    <source>
        <dbReference type="EMBL" id="KAH7263700.1"/>
    </source>
</evidence>